<keyword evidence="3" id="KW-1185">Reference proteome</keyword>
<gene>
    <name evidence="2" type="ORF">LTRI10_LOCUS20156</name>
</gene>
<organism evidence="2 3">
    <name type="scientific">Linum trigynum</name>
    <dbReference type="NCBI Taxonomy" id="586398"/>
    <lineage>
        <taxon>Eukaryota</taxon>
        <taxon>Viridiplantae</taxon>
        <taxon>Streptophyta</taxon>
        <taxon>Embryophyta</taxon>
        <taxon>Tracheophyta</taxon>
        <taxon>Spermatophyta</taxon>
        <taxon>Magnoliopsida</taxon>
        <taxon>eudicotyledons</taxon>
        <taxon>Gunneridae</taxon>
        <taxon>Pentapetalae</taxon>
        <taxon>rosids</taxon>
        <taxon>fabids</taxon>
        <taxon>Malpighiales</taxon>
        <taxon>Linaceae</taxon>
        <taxon>Linum</taxon>
    </lineage>
</organism>
<feature type="compositionally biased region" description="Basic and acidic residues" evidence="1">
    <location>
        <begin position="59"/>
        <end position="88"/>
    </location>
</feature>
<name>A0AAV2DYE8_9ROSI</name>
<evidence type="ECO:0000256" key="1">
    <source>
        <dbReference type="SAM" id="MobiDB-lite"/>
    </source>
</evidence>
<evidence type="ECO:0000313" key="3">
    <source>
        <dbReference type="Proteomes" id="UP001497516"/>
    </source>
</evidence>
<accession>A0AAV2DYE8</accession>
<reference evidence="2 3" key="1">
    <citation type="submission" date="2024-04" db="EMBL/GenBank/DDBJ databases">
        <authorList>
            <person name="Fracassetti M."/>
        </authorList>
    </citation>
    <scope>NUCLEOTIDE SEQUENCE [LARGE SCALE GENOMIC DNA]</scope>
</reference>
<feature type="region of interest" description="Disordered" evidence="1">
    <location>
        <begin position="58"/>
        <end position="101"/>
    </location>
</feature>
<proteinExistence type="predicted"/>
<sequence length="101" mass="11189">MSHRHHEKPLPLHRIRQNPNVVNLTKSRISPPVFATAFVPVVSTIPVDSTASAANLRRGGIESKKGRSYDDIPLKSTDSHRLREKGKCGEQQTTGIDEPLL</sequence>
<protein>
    <submittedName>
        <fullName evidence="2">Uncharacterized protein</fullName>
    </submittedName>
</protein>
<dbReference type="AlphaFoldDB" id="A0AAV2DYE8"/>
<evidence type="ECO:0000313" key="2">
    <source>
        <dbReference type="EMBL" id="CAL1378582.1"/>
    </source>
</evidence>
<dbReference type="Proteomes" id="UP001497516">
    <property type="component" value="Chromosome 3"/>
</dbReference>
<dbReference type="EMBL" id="OZ034816">
    <property type="protein sequence ID" value="CAL1378582.1"/>
    <property type="molecule type" value="Genomic_DNA"/>
</dbReference>